<dbReference type="PANTHER" id="PTHR11735:SF11">
    <property type="entry name" value="TRNA THREONYLCARBAMOYLADENOSINE BIOSYNTHESIS PROTEIN TSAB"/>
    <property type="match status" value="1"/>
</dbReference>
<evidence type="ECO:0000256" key="5">
    <source>
        <dbReference type="ARBA" id="ARBA00023315"/>
    </source>
</evidence>
<dbReference type="InterPro" id="IPR017861">
    <property type="entry name" value="KAE1/TsaD"/>
</dbReference>
<sequence>MLGLESSGRLGGTAVAELRPGAAPALRAEHLAGVEATHSERLMPALERAMEAAGVDRGEVAAVAVTAGPGSYTGIRIGVMTAKALAFGWGLPLVPVLTLDALAWQAGAVADWVVPVLPARRGAYFGALYRAGRQGDPAGWEQPVPPGRWTPEELLRPLAGPGAEGRFCLVGEGAEGFHRWLETGAGAAFQARVVPEYWTLGHLRPGAVALLGAVRLAAGQAAKPMEVEPVYLRETEAERRAAGLEAHDGGKSGVVG</sequence>
<dbReference type="PANTHER" id="PTHR11735">
    <property type="entry name" value="TRNA N6-ADENOSINE THREONYLCARBAMOYLTRANSFERASE"/>
    <property type="match status" value="1"/>
</dbReference>
<feature type="domain" description="Gcp-like" evidence="7">
    <location>
        <begin position="36"/>
        <end position="150"/>
    </location>
</feature>
<keyword evidence="3" id="KW-0819">tRNA processing</keyword>
<dbReference type="Pfam" id="PF00814">
    <property type="entry name" value="TsaD"/>
    <property type="match status" value="1"/>
</dbReference>
<evidence type="ECO:0000256" key="2">
    <source>
        <dbReference type="ARBA" id="ARBA00022679"/>
    </source>
</evidence>
<accession>A0A0K2SNG9</accession>
<evidence type="ECO:0000313" key="8">
    <source>
        <dbReference type="EMBL" id="BAS28668.1"/>
    </source>
</evidence>
<dbReference type="PRINTS" id="PR00789">
    <property type="entry name" value="OSIALOPTASE"/>
</dbReference>
<dbReference type="STRING" id="1555112.LIP_2839"/>
<dbReference type="AlphaFoldDB" id="A0A0K2SNG9"/>
<dbReference type="Proteomes" id="UP000065807">
    <property type="component" value="Chromosome"/>
</dbReference>
<dbReference type="KEGG" id="lpil:LIP_2839"/>
<evidence type="ECO:0000313" key="9">
    <source>
        <dbReference type="Proteomes" id="UP000065807"/>
    </source>
</evidence>
<dbReference type="GO" id="GO:0061711">
    <property type="term" value="F:tRNA N(6)-L-threonylcarbamoyladenine synthase activity"/>
    <property type="evidence" value="ECO:0007669"/>
    <property type="project" value="UniProtKB-EC"/>
</dbReference>
<evidence type="ECO:0000256" key="1">
    <source>
        <dbReference type="ARBA" id="ARBA00012156"/>
    </source>
</evidence>
<dbReference type="Gene3D" id="3.30.420.40">
    <property type="match status" value="2"/>
</dbReference>
<dbReference type="InterPro" id="IPR000905">
    <property type="entry name" value="Gcp-like_dom"/>
</dbReference>
<dbReference type="GO" id="GO:0005829">
    <property type="term" value="C:cytosol"/>
    <property type="evidence" value="ECO:0007669"/>
    <property type="project" value="TreeGrafter"/>
</dbReference>
<reference evidence="9" key="1">
    <citation type="submission" date="2015-07" db="EMBL/GenBank/DDBJ databases">
        <title>Complete genome sequence and phylogenetic analysis of Limnochorda pilosa.</title>
        <authorList>
            <person name="Watanabe M."/>
            <person name="Kojima H."/>
            <person name="Fukui M."/>
        </authorList>
    </citation>
    <scope>NUCLEOTIDE SEQUENCE [LARGE SCALE GENOMIC DNA]</scope>
    <source>
        <strain evidence="9">HC45</strain>
    </source>
</reference>
<dbReference type="InterPro" id="IPR022496">
    <property type="entry name" value="T6A_TsaB"/>
</dbReference>
<dbReference type="GO" id="GO:0046872">
    <property type="term" value="F:metal ion binding"/>
    <property type="evidence" value="ECO:0007669"/>
    <property type="project" value="UniProtKB-KW"/>
</dbReference>
<name>A0A0K2SNG9_LIMPI</name>
<dbReference type="PATRIC" id="fig|1555112.3.peg.2883"/>
<dbReference type="SUPFAM" id="SSF53067">
    <property type="entry name" value="Actin-like ATPase domain"/>
    <property type="match status" value="2"/>
</dbReference>
<evidence type="ECO:0000259" key="7">
    <source>
        <dbReference type="Pfam" id="PF00814"/>
    </source>
</evidence>
<comment type="catalytic activity">
    <reaction evidence="6">
        <text>L-threonylcarbamoyladenylate + adenosine(37) in tRNA = N(6)-L-threonylcarbamoyladenosine(37) in tRNA + AMP + H(+)</text>
        <dbReference type="Rhea" id="RHEA:37059"/>
        <dbReference type="Rhea" id="RHEA-COMP:10162"/>
        <dbReference type="Rhea" id="RHEA-COMP:10163"/>
        <dbReference type="ChEBI" id="CHEBI:15378"/>
        <dbReference type="ChEBI" id="CHEBI:73682"/>
        <dbReference type="ChEBI" id="CHEBI:74411"/>
        <dbReference type="ChEBI" id="CHEBI:74418"/>
        <dbReference type="ChEBI" id="CHEBI:456215"/>
        <dbReference type="EC" id="2.3.1.234"/>
    </reaction>
</comment>
<dbReference type="EMBL" id="AP014924">
    <property type="protein sequence ID" value="BAS28668.1"/>
    <property type="molecule type" value="Genomic_DNA"/>
</dbReference>
<dbReference type="GO" id="GO:0002949">
    <property type="term" value="P:tRNA threonylcarbamoyladenosine modification"/>
    <property type="evidence" value="ECO:0007669"/>
    <property type="project" value="InterPro"/>
</dbReference>
<reference evidence="9" key="2">
    <citation type="journal article" date="2016" name="Int. J. Syst. Evol. Microbiol.">
        <title>Complete genome sequence and cell structure of Limnochorda pilosa, a Gram-negative spore-former within the phylum Firmicutes.</title>
        <authorList>
            <person name="Watanabe M."/>
            <person name="Kojima H."/>
            <person name="Fukui M."/>
        </authorList>
    </citation>
    <scope>NUCLEOTIDE SEQUENCE [LARGE SCALE GENOMIC DNA]</scope>
    <source>
        <strain evidence="9">HC45</strain>
    </source>
</reference>
<evidence type="ECO:0000256" key="6">
    <source>
        <dbReference type="ARBA" id="ARBA00048117"/>
    </source>
</evidence>
<dbReference type="NCBIfam" id="TIGR03725">
    <property type="entry name" value="T6A_YeaZ"/>
    <property type="match status" value="1"/>
</dbReference>
<organism evidence="8 9">
    <name type="scientific">Limnochorda pilosa</name>
    <dbReference type="NCBI Taxonomy" id="1555112"/>
    <lineage>
        <taxon>Bacteria</taxon>
        <taxon>Bacillati</taxon>
        <taxon>Bacillota</taxon>
        <taxon>Limnochordia</taxon>
        <taxon>Limnochordales</taxon>
        <taxon>Limnochordaceae</taxon>
        <taxon>Limnochorda</taxon>
    </lineage>
</organism>
<keyword evidence="5" id="KW-0012">Acyltransferase</keyword>
<protein>
    <recommendedName>
        <fullName evidence="1">N(6)-L-threonylcarbamoyladenine synthase</fullName>
        <ecNumber evidence="1">2.3.1.234</ecNumber>
    </recommendedName>
</protein>
<gene>
    <name evidence="8" type="ORF">LIP_2839</name>
</gene>
<dbReference type="EC" id="2.3.1.234" evidence="1"/>
<keyword evidence="9" id="KW-1185">Reference proteome</keyword>
<keyword evidence="4" id="KW-0479">Metal-binding</keyword>
<dbReference type="InterPro" id="IPR043129">
    <property type="entry name" value="ATPase_NBD"/>
</dbReference>
<keyword evidence="2" id="KW-0808">Transferase</keyword>
<evidence type="ECO:0000256" key="4">
    <source>
        <dbReference type="ARBA" id="ARBA00022723"/>
    </source>
</evidence>
<proteinExistence type="predicted"/>
<evidence type="ECO:0000256" key="3">
    <source>
        <dbReference type="ARBA" id="ARBA00022694"/>
    </source>
</evidence>